<accession>A0A372JPY8</accession>
<reference evidence="2 3" key="1">
    <citation type="submission" date="2018-08" db="EMBL/GenBank/DDBJ databases">
        <title>Actinomadura jelena sp. nov., a novel Actinomycete isolated from soil in Chad.</title>
        <authorList>
            <person name="Shi L."/>
        </authorList>
    </citation>
    <scope>NUCLEOTIDE SEQUENCE [LARGE SCALE GENOMIC DNA]</scope>
    <source>
        <strain evidence="2 3">NEAU-G17</strain>
    </source>
</reference>
<dbReference type="PANTHER" id="PTHR43194">
    <property type="entry name" value="HYDROLASE ALPHA/BETA FOLD FAMILY"/>
    <property type="match status" value="1"/>
</dbReference>
<dbReference type="SUPFAM" id="SSF53474">
    <property type="entry name" value="alpha/beta-Hydrolases"/>
    <property type="match status" value="1"/>
</dbReference>
<dbReference type="OrthoDB" id="63519at2"/>
<dbReference type="InterPro" id="IPR000639">
    <property type="entry name" value="Epox_hydrolase-like"/>
</dbReference>
<name>A0A372JPY8_9ACTN</name>
<sequence length="270" mass="28841">MGGMDVRRVESDGIELAVRDFGGPGPVLLALHGHFGHGGVFAPLAEALAGRYRVVAPDQRSHGLSAHGGLLTPDAYVADAATVIDALGTGPVAVLGHSMGAAVAFTLTARRPSLVSALINVDMTVLNTEPETRPVLDVSDWPRRAPSRDALREAVEAHGIPDASYFMDSAAEFEDGWGFLFDLDELMASQRALVGDHSQAWRASARGGRPALLLRGGETFMLSEPTAHRMVAERPGTTLVEMPGCGHWLYSDAPEAFAREVGDFLDRHPW</sequence>
<dbReference type="AlphaFoldDB" id="A0A372JPY8"/>
<dbReference type="Gene3D" id="3.40.50.1820">
    <property type="entry name" value="alpha/beta hydrolase"/>
    <property type="match status" value="1"/>
</dbReference>
<evidence type="ECO:0000259" key="1">
    <source>
        <dbReference type="Pfam" id="PF12697"/>
    </source>
</evidence>
<dbReference type="PANTHER" id="PTHR43194:SF2">
    <property type="entry name" value="PEROXISOMAL MEMBRANE PROTEIN LPX1"/>
    <property type="match status" value="1"/>
</dbReference>
<protein>
    <submittedName>
        <fullName evidence="2">Alpha/beta hydrolase</fullName>
    </submittedName>
</protein>
<comment type="caution">
    <text evidence="2">The sequence shown here is derived from an EMBL/GenBank/DDBJ whole genome shotgun (WGS) entry which is preliminary data.</text>
</comment>
<dbReference type="EMBL" id="QURH01000162">
    <property type="protein sequence ID" value="RFU42082.1"/>
    <property type="molecule type" value="Genomic_DNA"/>
</dbReference>
<dbReference type="InterPro" id="IPR029058">
    <property type="entry name" value="AB_hydrolase_fold"/>
</dbReference>
<feature type="domain" description="AB hydrolase-1" evidence="1">
    <location>
        <begin position="29"/>
        <end position="259"/>
    </location>
</feature>
<evidence type="ECO:0000313" key="2">
    <source>
        <dbReference type="EMBL" id="RFU42082.1"/>
    </source>
</evidence>
<evidence type="ECO:0000313" key="3">
    <source>
        <dbReference type="Proteomes" id="UP000261811"/>
    </source>
</evidence>
<dbReference type="GO" id="GO:0016787">
    <property type="term" value="F:hydrolase activity"/>
    <property type="evidence" value="ECO:0007669"/>
    <property type="project" value="UniProtKB-KW"/>
</dbReference>
<dbReference type="Proteomes" id="UP000261811">
    <property type="component" value="Unassembled WGS sequence"/>
</dbReference>
<dbReference type="InterPro" id="IPR000073">
    <property type="entry name" value="AB_hydrolase_1"/>
</dbReference>
<dbReference type="Pfam" id="PF12697">
    <property type="entry name" value="Abhydrolase_6"/>
    <property type="match status" value="1"/>
</dbReference>
<dbReference type="InterPro" id="IPR050228">
    <property type="entry name" value="Carboxylesterase_BioH"/>
</dbReference>
<keyword evidence="3" id="KW-1185">Reference proteome</keyword>
<dbReference type="PRINTS" id="PR00412">
    <property type="entry name" value="EPOXHYDRLASE"/>
</dbReference>
<keyword evidence="2" id="KW-0378">Hydrolase</keyword>
<organism evidence="2 3">
    <name type="scientific">Actinomadura logoneensis</name>
    <dbReference type="NCBI Taxonomy" id="2293572"/>
    <lineage>
        <taxon>Bacteria</taxon>
        <taxon>Bacillati</taxon>
        <taxon>Actinomycetota</taxon>
        <taxon>Actinomycetes</taxon>
        <taxon>Streptosporangiales</taxon>
        <taxon>Thermomonosporaceae</taxon>
        <taxon>Actinomadura</taxon>
    </lineage>
</organism>
<proteinExistence type="predicted"/>
<gene>
    <name evidence="2" type="ORF">DZF91_08450</name>
</gene>